<evidence type="ECO:0000313" key="1">
    <source>
        <dbReference type="EMBL" id="OWZ22724.1"/>
    </source>
</evidence>
<accession>A0A225WY31</accession>
<gene>
    <name evidence="1" type="ORF">PHMEG_0002519</name>
</gene>
<reference evidence="2" key="1">
    <citation type="submission" date="2017-03" db="EMBL/GenBank/DDBJ databases">
        <title>Phytopthora megakarya and P. palmivora, two closely related causual agents of cacao black pod achieved similar genome size and gene model numbers by different mechanisms.</title>
        <authorList>
            <person name="Ali S."/>
            <person name="Shao J."/>
            <person name="Larry D.J."/>
            <person name="Kronmiller B."/>
            <person name="Shen D."/>
            <person name="Strem M.D."/>
            <person name="Melnick R.L."/>
            <person name="Guiltinan M.J."/>
            <person name="Tyler B.M."/>
            <person name="Meinhardt L.W."/>
            <person name="Bailey B.A."/>
        </authorList>
    </citation>
    <scope>NUCLEOTIDE SEQUENCE [LARGE SCALE GENOMIC DNA]</scope>
    <source>
        <strain evidence="2">zdho120</strain>
    </source>
</reference>
<keyword evidence="2" id="KW-1185">Reference proteome</keyword>
<comment type="caution">
    <text evidence="1">The sequence shown here is derived from an EMBL/GenBank/DDBJ whole genome shotgun (WGS) entry which is preliminary data.</text>
</comment>
<protein>
    <submittedName>
        <fullName evidence="1">Uncharacterized protein</fullName>
    </submittedName>
</protein>
<dbReference type="AlphaFoldDB" id="A0A225WY31"/>
<dbReference type="EMBL" id="NBNE01000114">
    <property type="protein sequence ID" value="OWZ22724.1"/>
    <property type="molecule type" value="Genomic_DNA"/>
</dbReference>
<dbReference type="Proteomes" id="UP000198211">
    <property type="component" value="Unassembled WGS sequence"/>
</dbReference>
<name>A0A225WY31_9STRA</name>
<evidence type="ECO:0000313" key="2">
    <source>
        <dbReference type="Proteomes" id="UP000198211"/>
    </source>
</evidence>
<sequence length="69" mass="7848">MATYALKKSVASLTDGGIMTAVQPRYRTLKKEFVPDVTSLSHQKLMLDLTIDDCGARIFRYYKDFNGEQ</sequence>
<dbReference type="OrthoDB" id="117059at2759"/>
<proteinExistence type="predicted"/>
<organism evidence="1 2">
    <name type="scientific">Phytophthora megakarya</name>
    <dbReference type="NCBI Taxonomy" id="4795"/>
    <lineage>
        <taxon>Eukaryota</taxon>
        <taxon>Sar</taxon>
        <taxon>Stramenopiles</taxon>
        <taxon>Oomycota</taxon>
        <taxon>Peronosporomycetes</taxon>
        <taxon>Peronosporales</taxon>
        <taxon>Peronosporaceae</taxon>
        <taxon>Phytophthora</taxon>
    </lineage>
</organism>